<dbReference type="GO" id="GO:0003676">
    <property type="term" value="F:nucleic acid binding"/>
    <property type="evidence" value="ECO:0007669"/>
    <property type="project" value="InterPro"/>
</dbReference>
<evidence type="ECO:0008006" key="3">
    <source>
        <dbReference type="Google" id="ProtNLM"/>
    </source>
</evidence>
<gene>
    <name evidence="1" type="ORF">EZS28_029742</name>
</gene>
<dbReference type="PANTHER" id="PTHR47326:SF1">
    <property type="entry name" value="HTH PSQ-TYPE DOMAIN-CONTAINING PROTEIN"/>
    <property type="match status" value="1"/>
</dbReference>
<dbReference type="Proteomes" id="UP000324800">
    <property type="component" value="Unassembled WGS sequence"/>
</dbReference>
<dbReference type="Gene3D" id="3.30.420.10">
    <property type="entry name" value="Ribonuclease H-like superfamily/Ribonuclease H"/>
    <property type="match status" value="1"/>
</dbReference>
<dbReference type="AlphaFoldDB" id="A0A5J4UXX8"/>
<proteinExistence type="predicted"/>
<sequence>MCLKQTRRVSLILKGYFERFALLLKIVRISPIITTDMFQVELNIKGINMRSIFFQQDGAPSHIAKSTKTFLEEMFSNRLIGKGLNLEWPPRSPDLTPLDLFL</sequence>
<dbReference type="EMBL" id="SNRW01011755">
    <property type="protein sequence ID" value="KAA6374731.1"/>
    <property type="molecule type" value="Genomic_DNA"/>
</dbReference>
<dbReference type="PANTHER" id="PTHR47326">
    <property type="entry name" value="TRANSPOSABLE ELEMENT TC3 TRANSPOSASE-LIKE PROTEIN"/>
    <property type="match status" value="1"/>
</dbReference>
<comment type="caution">
    <text evidence="1">The sequence shown here is derived from an EMBL/GenBank/DDBJ whole genome shotgun (WGS) entry which is preliminary data.</text>
</comment>
<evidence type="ECO:0000313" key="1">
    <source>
        <dbReference type="EMBL" id="KAA6374731.1"/>
    </source>
</evidence>
<accession>A0A5J4UXX8</accession>
<evidence type="ECO:0000313" key="2">
    <source>
        <dbReference type="Proteomes" id="UP000324800"/>
    </source>
</evidence>
<dbReference type="OrthoDB" id="7902892at2759"/>
<organism evidence="1 2">
    <name type="scientific">Streblomastix strix</name>
    <dbReference type="NCBI Taxonomy" id="222440"/>
    <lineage>
        <taxon>Eukaryota</taxon>
        <taxon>Metamonada</taxon>
        <taxon>Preaxostyla</taxon>
        <taxon>Oxymonadida</taxon>
        <taxon>Streblomastigidae</taxon>
        <taxon>Streblomastix</taxon>
    </lineage>
</organism>
<name>A0A5J4UXX8_9EUKA</name>
<reference evidence="1 2" key="1">
    <citation type="submission" date="2019-03" db="EMBL/GenBank/DDBJ databases">
        <title>Single cell metagenomics reveals metabolic interactions within the superorganism composed of flagellate Streblomastix strix and complex community of Bacteroidetes bacteria on its surface.</title>
        <authorList>
            <person name="Treitli S.C."/>
            <person name="Kolisko M."/>
            <person name="Husnik F."/>
            <person name="Keeling P."/>
            <person name="Hampl V."/>
        </authorList>
    </citation>
    <scope>NUCLEOTIDE SEQUENCE [LARGE SCALE GENOMIC DNA]</scope>
    <source>
        <strain evidence="1">ST1C</strain>
    </source>
</reference>
<protein>
    <recommendedName>
        <fullName evidence="3">Transposable element Tc3 transposase</fullName>
    </recommendedName>
</protein>
<dbReference type="InterPro" id="IPR036397">
    <property type="entry name" value="RNaseH_sf"/>
</dbReference>